<feature type="chain" id="PRO_5025331460" evidence="1">
    <location>
        <begin position="25"/>
        <end position="191"/>
    </location>
</feature>
<dbReference type="PANTHER" id="PTHR34406:SF1">
    <property type="entry name" value="PROTEIN YCEI"/>
    <property type="match status" value="1"/>
</dbReference>
<protein>
    <submittedName>
        <fullName evidence="3">YceI family protein</fullName>
    </submittedName>
</protein>
<keyword evidence="4" id="KW-1185">Reference proteome</keyword>
<organism evidence="3 4">
    <name type="scientific">Psychroflexus aurantiacus</name>
    <dbReference type="NCBI Taxonomy" id="2709310"/>
    <lineage>
        <taxon>Bacteria</taxon>
        <taxon>Pseudomonadati</taxon>
        <taxon>Bacteroidota</taxon>
        <taxon>Flavobacteriia</taxon>
        <taxon>Flavobacteriales</taxon>
        <taxon>Flavobacteriaceae</taxon>
        <taxon>Psychroflexus</taxon>
    </lineage>
</organism>
<dbReference type="EMBL" id="JAAIKD010000002">
    <property type="protein sequence ID" value="NEV93470.1"/>
    <property type="molecule type" value="Genomic_DNA"/>
</dbReference>
<dbReference type="SUPFAM" id="SSF101874">
    <property type="entry name" value="YceI-like"/>
    <property type="match status" value="1"/>
</dbReference>
<gene>
    <name evidence="3" type="ORF">G3567_04805</name>
</gene>
<evidence type="ECO:0000256" key="1">
    <source>
        <dbReference type="SAM" id="SignalP"/>
    </source>
</evidence>
<keyword evidence="1" id="KW-0732">Signal</keyword>
<accession>A0A6B3R1Y2</accession>
<sequence length="191" mass="21123">MKMNVLKGALAATVILTLVAFTNAIEKKKVNIKDSSITWEGEKLTGSHEGTIDLKDGYFLMEEGELVGGEFTADMTSINVTDLEGDSREKLMGHLRSDDFFGVDTYGTAKFVINTVAKKKGNIYGISGDLTIKGKTNPIAFDLEMNENSATTNLVIDRTKYDVRYGSNTFFDNLGDKTIYDEFNLAIDLKF</sequence>
<dbReference type="Proteomes" id="UP000478505">
    <property type="component" value="Unassembled WGS sequence"/>
</dbReference>
<feature type="domain" description="Lipid/polyisoprenoid-binding YceI-like" evidence="2">
    <location>
        <begin position="27"/>
        <end position="190"/>
    </location>
</feature>
<evidence type="ECO:0000313" key="4">
    <source>
        <dbReference type="Proteomes" id="UP000478505"/>
    </source>
</evidence>
<name>A0A6B3R1Y2_9FLAO</name>
<dbReference type="RefSeq" id="WP_164004182.1">
    <property type="nucleotide sequence ID" value="NZ_JAAIKD010000002.1"/>
</dbReference>
<dbReference type="SMART" id="SM00867">
    <property type="entry name" value="YceI"/>
    <property type="match status" value="1"/>
</dbReference>
<evidence type="ECO:0000313" key="3">
    <source>
        <dbReference type="EMBL" id="NEV93470.1"/>
    </source>
</evidence>
<dbReference type="InterPro" id="IPR007372">
    <property type="entry name" value="Lipid/polyisoprenoid-bd_YceI"/>
</dbReference>
<comment type="caution">
    <text evidence="3">The sequence shown here is derived from an EMBL/GenBank/DDBJ whole genome shotgun (WGS) entry which is preliminary data.</text>
</comment>
<proteinExistence type="predicted"/>
<dbReference type="PANTHER" id="PTHR34406">
    <property type="entry name" value="PROTEIN YCEI"/>
    <property type="match status" value="1"/>
</dbReference>
<evidence type="ECO:0000259" key="2">
    <source>
        <dbReference type="SMART" id="SM00867"/>
    </source>
</evidence>
<dbReference type="InterPro" id="IPR036761">
    <property type="entry name" value="TTHA0802/YceI-like_sf"/>
</dbReference>
<feature type="signal peptide" evidence="1">
    <location>
        <begin position="1"/>
        <end position="24"/>
    </location>
</feature>
<dbReference type="Gene3D" id="2.40.128.110">
    <property type="entry name" value="Lipid/polyisoprenoid-binding, YceI-like"/>
    <property type="match status" value="1"/>
</dbReference>
<reference evidence="3 4" key="1">
    <citation type="submission" date="2020-02" db="EMBL/GenBank/DDBJ databases">
        <title>Flavobacteriaceae Psychroflexus bacterium YR1-1, complete genome.</title>
        <authorList>
            <person name="Li Y."/>
            <person name="Wu S."/>
        </authorList>
    </citation>
    <scope>NUCLEOTIDE SEQUENCE [LARGE SCALE GENOMIC DNA]</scope>
    <source>
        <strain evidence="3 4">YR1-1</strain>
    </source>
</reference>
<dbReference type="AlphaFoldDB" id="A0A6B3R1Y2"/>
<dbReference type="Pfam" id="PF04264">
    <property type="entry name" value="YceI"/>
    <property type="match status" value="1"/>
</dbReference>